<accession>A0A813Q9J9</accession>
<organism evidence="1 2">
    <name type="scientific">Brachionus calyciflorus</name>
    <dbReference type="NCBI Taxonomy" id="104777"/>
    <lineage>
        <taxon>Eukaryota</taxon>
        <taxon>Metazoa</taxon>
        <taxon>Spiralia</taxon>
        <taxon>Gnathifera</taxon>
        <taxon>Rotifera</taxon>
        <taxon>Eurotatoria</taxon>
        <taxon>Monogononta</taxon>
        <taxon>Pseudotrocha</taxon>
        <taxon>Ploima</taxon>
        <taxon>Brachionidae</taxon>
        <taxon>Brachionus</taxon>
    </lineage>
</organism>
<evidence type="ECO:0000313" key="1">
    <source>
        <dbReference type="EMBL" id="CAF0763907.1"/>
    </source>
</evidence>
<name>A0A813Q9J9_9BILA</name>
<sequence>MNSFLESSNLTNFNSPFKLADLSDKHLSKRNLRPLNNFEIEKVKLKYLNPRKNSKNDYFHDHKDKLKKLNVNLPRIQDKESKNVFCYGDINTALIDVSLQSLSSSNHCKKTSKKSTNSYKNICNSNSPNSGSHTSTNDIFSEQEFCVSIENFKLQSKSKQNSNSGNFLYKLNDDSQFQNQDSETQFRLKSLKLNETQDHKQQRIEPIKKIKSRKRSVSRKAKIKENKTVQSYNTMNNSLEKFEMIRVDSPHLLRKSIPNDYKFVSHSSVFIGFNSKELTEQFEYFQSNNFSNREISSSPKELK</sequence>
<dbReference type="AlphaFoldDB" id="A0A813Q9J9"/>
<gene>
    <name evidence="1" type="ORF">OXX778_LOCUS4582</name>
</gene>
<proteinExistence type="predicted"/>
<dbReference type="EMBL" id="CAJNOC010000457">
    <property type="protein sequence ID" value="CAF0763907.1"/>
    <property type="molecule type" value="Genomic_DNA"/>
</dbReference>
<keyword evidence="2" id="KW-1185">Reference proteome</keyword>
<reference evidence="1" key="1">
    <citation type="submission" date="2021-02" db="EMBL/GenBank/DDBJ databases">
        <authorList>
            <person name="Nowell W R."/>
        </authorList>
    </citation>
    <scope>NUCLEOTIDE SEQUENCE</scope>
    <source>
        <strain evidence="1">Ploen Becks lab</strain>
    </source>
</reference>
<evidence type="ECO:0000313" key="2">
    <source>
        <dbReference type="Proteomes" id="UP000663879"/>
    </source>
</evidence>
<protein>
    <submittedName>
        <fullName evidence="1">Uncharacterized protein</fullName>
    </submittedName>
</protein>
<comment type="caution">
    <text evidence="1">The sequence shown here is derived from an EMBL/GenBank/DDBJ whole genome shotgun (WGS) entry which is preliminary data.</text>
</comment>
<dbReference type="Proteomes" id="UP000663879">
    <property type="component" value="Unassembled WGS sequence"/>
</dbReference>